<organism evidence="2">
    <name type="scientific">Solanum lycopersicum</name>
    <name type="common">Tomato</name>
    <name type="synonym">Lycopersicon esculentum</name>
    <dbReference type="NCBI Taxonomy" id="4081"/>
    <lineage>
        <taxon>Eukaryota</taxon>
        <taxon>Viridiplantae</taxon>
        <taxon>Streptophyta</taxon>
        <taxon>Embryophyta</taxon>
        <taxon>Tracheophyta</taxon>
        <taxon>Spermatophyta</taxon>
        <taxon>Magnoliopsida</taxon>
        <taxon>eudicotyledons</taxon>
        <taxon>Gunneridae</taxon>
        <taxon>Pentapetalae</taxon>
        <taxon>asterids</taxon>
        <taxon>lamiids</taxon>
        <taxon>Solanales</taxon>
        <taxon>Solanaceae</taxon>
        <taxon>Solanoideae</taxon>
        <taxon>Solaneae</taxon>
        <taxon>Solanum</taxon>
        <taxon>Solanum subgen. Lycopersicon</taxon>
    </lineage>
</organism>
<evidence type="ECO:0000313" key="2">
    <source>
        <dbReference type="EnsemblPlants" id="Solyc12g017670.2.1"/>
    </source>
</evidence>
<reference evidence="2" key="1">
    <citation type="journal article" date="2012" name="Nature">
        <title>The tomato genome sequence provides insights into fleshy fruit evolution.</title>
        <authorList>
            <consortium name="Tomato Genome Consortium"/>
        </authorList>
    </citation>
    <scope>NUCLEOTIDE SEQUENCE [LARGE SCALE GENOMIC DNA]</scope>
    <source>
        <strain evidence="2">cv. Heinz 1706</strain>
    </source>
</reference>
<evidence type="ECO:0008006" key="4">
    <source>
        <dbReference type="Google" id="ProtNLM"/>
    </source>
</evidence>
<dbReference type="Proteomes" id="UP000004994">
    <property type="component" value="Chromosome 12"/>
</dbReference>
<dbReference type="Gramene" id="Solyc12g017670.2.1">
    <property type="protein sequence ID" value="Solyc12g017670.2.1"/>
    <property type="gene ID" value="Solyc12g017670.2"/>
</dbReference>
<reference evidence="2" key="2">
    <citation type="submission" date="2019-01" db="UniProtKB">
        <authorList>
            <consortium name="EnsemblPlants"/>
        </authorList>
    </citation>
    <scope>IDENTIFICATION</scope>
    <source>
        <strain evidence="2">cv. Heinz 1706</strain>
    </source>
</reference>
<feature type="region of interest" description="Disordered" evidence="1">
    <location>
        <begin position="105"/>
        <end position="129"/>
    </location>
</feature>
<sequence>MKISSIPKIHFDLVESGRYHEYPWGKDVFYKLLKSVTKKMDKKKKYYRIDGMPLAMQIWIYECCSAIDSNIAVKKSNRIPRIINWMTRNSRIHYEFLMEGIDKDDDEDDDFTSKPPSNKPHNKEKGKQKAYVLRSTLIKKSNLYAGSRLKDKRPTVLNGCRKAKSTTLNSDSNPLEDNVLLQELHNCPDDSANRTPLRSSKEPQDTKADEIGLLRQDLASFKNYVNNEFKELQLFIMGNFRQVMDALNRSCLESGAPRQEDSTESPSHVPNWSNNNPMKDDNQISNVMDKPHCDANEVRTPRFVLQEYVKINVKEYLQSVQIHIQDPLTNHDTQQPQSQIELIDALLPNIDAINPKKNDVVHSKVVVHPESVVYDTTPVPVKRIRHPDRLTGDHNVIQNDGIQQPQSQFELLDALLPDIDTIYPKKNVVVHSEVVVRSEGGVYDNTRVPIQSIIHSDRLICSPYSTNIGSSSCK</sequence>
<feature type="region of interest" description="Disordered" evidence="1">
    <location>
        <begin position="254"/>
        <end position="283"/>
    </location>
</feature>
<protein>
    <recommendedName>
        <fullName evidence="4">DUF1985 domain-containing protein</fullName>
    </recommendedName>
</protein>
<evidence type="ECO:0000313" key="3">
    <source>
        <dbReference type="Proteomes" id="UP000004994"/>
    </source>
</evidence>
<dbReference type="PANTHER" id="PTHR48302:SF3">
    <property type="entry name" value="DUF1985 DOMAIN-CONTAINING PROTEIN"/>
    <property type="match status" value="1"/>
</dbReference>
<dbReference type="InParanoid" id="A0A3Q7JU01"/>
<feature type="region of interest" description="Disordered" evidence="1">
    <location>
        <begin position="186"/>
        <end position="209"/>
    </location>
</feature>
<keyword evidence="3" id="KW-1185">Reference proteome</keyword>
<dbReference type="EnsemblPlants" id="Solyc12g017670.2.1">
    <property type="protein sequence ID" value="Solyc12g017670.2.1"/>
    <property type="gene ID" value="Solyc12g017670.2"/>
</dbReference>
<proteinExistence type="predicted"/>
<dbReference type="PANTHER" id="PTHR48302">
    <property type="entry name" value="ULP1 PROTEASE FAMILY, C-TERMINAL CATALYTIC DOMAIN CONTAINING PROTEIN"/>
    <property type="match status" value="1"/>
</dbReference>
<feature type="compositionally biased region" description="Basic and acidic residues" evidence="1">
    <location>
        <begin position="199"/>
        <end position="209"/>
    </location>
</feature>
<feature type="compositionally biased region" description="Polar residues" evidence="1">
    <location>
        <begin position="264"/>
        <end position="277"/>
    </location>
</feature>
<dbReference type="AlphaFoldDB" id="A0A3Q7JU01"/>
<name>A0A3Q7JU01_SOLLC</name>
<evidence type="ECO:0000256" key="1">
    <source>
        <dbReference type="SAM" id="MobiDB-lite"/>
    </source>
</evidence>
<accession>A0A3Q7JU01</accession>